<dbReference type="RefSeq" id="WP_178931767.1">
    <property type="nucleotide sequence ID" value="NZ_JACBAZ010000002.1"/>
</dbReference>
<dbReference type="AlphaFoldDB" id="A0A851GKJ2"/>
<dbReference type="InterPro" id="IPR018060">
    <property type="entry name" value="HTH_AraC"/>
</dbReference>
<evidence type="ECO:0000259" key="4">
    <source>
        <dbReference type="PROSITE" id="PS01124"/>
    </source>
</evidence>
<evidence type="ECO:0000256" key="1">
    <source>
        <dbReference type="ARBA" id="ARBA00023015"/>
    </source>
</evidence>
<keyword evidence="6" id="KW-1185">Reference proteome</keyword>
<dbReference type="PANTHER" id="PTHR43280:SF2">
    <property type="entry name" value="HTH-TYPE TRANSCRIPTIONAL REGULATOR EXSA"/>
    <property type="match status" value="1"/>
</dbReference>
<accession>A0A851GKJ2</accession>
<protein>
    <submittedName>
        <fullName evidence="5">Helix-turn-helix transcriptional regulator</fullName>
    </submittedName>
</protein>
<reference evidence="5 6" key="1">
    <citation type="submission" date="2020-07" db="EMBL/GenBank/DDBJ databases">
        <title>Roseicoccus Jingziensis gen. nov., sp. nov., isolated from coastal seawater.</title>
        <authorList>
            <person name="Feng X."/>
        </authorList>
    </citation>
    <scope>NUCLEOTIDE SEQUENCE [LARGE SCALE GENOMIC DNA]</scope>
    <source>
        <strain evidence="5 6">N1E253</strain>
    </source>
</reference>
<dbReference type="EMBL" id="JACBAZ010000002">
    <property type="protein sequence ID" value="NWK55240.1"/>
    <property type="molecule type" value="Genomic_DNA"/>
</dbReference>
<keyword evidence="1" id="KW-0805">Transcription regulation</keyword>
<dbReference type="SMART" id="SM00342">
    <property type="entry name" value="HTH_ARAC"/>
    <property type="match status" value="1"/>
</dbReference>
<evidence type="ECO:0000313" key="6">
    <source>
        <dbReference type="Proteomes" id="UP000557872"/>
    </source>
</evidence>
<dbReference type="Gene3D" id="2.60.120.280">
    <property type="entry name" value="Regulatory protein AraC"/>
    <property type="match status" value="1"/>
</dbReference>
<dbReference type="PRINTS" id="PR00032">
    <property type="entry name" value="HTHARAC"/>
</dbReference>
<dbReference type="PANTHER" id="PTHR43280">
    <property type="entry name" value="ARAC-FAMILY TRANSCRIPTIONAL REGULATOR"/>
    <property type="match status" value="1"/>
</dbReference>
<dbReference type="Proteomes" id="UP000557872">
    <property type="component" value="Unassembled WGS sequence"/>
</dbReference>
<feature type="domain" description="HTH araC/xylS-type" evidence="4">
    <location>
        <begin position="185"/>
        <end position="283"/>
    </location>
</feature>
<proteinExistence type="predicted"/>
<dbReference type="SUPFAM" id="SSF46689">
    <property type="entry name" value="Homeodomain-like"/>
    <property type="match status" value="2"/>
</dbReference>
<dbReference type="PROSITE" id="PS01124">
    <property type="entry name" value="HTH_ARAC_FAMILY_2"/>
    <property type="match status" value="1"/>
</dbReference>
<dbReference type="GO" id="GO:0003700">
    <property type="term" value="F:DNA-binding transcription factor activity"/>
    <property type="evidence" value="ECO:0007669"/>
    <property type="project" value="InterPro"/>
</dbReference>
<dbReference type="InterPro" id="IPR020449">
    <property type="entry name" value="Tscrpt_reg_AraC-type_HTH"/>
</dbReference>
<dbReference type="Pfam" id="PF12833">
    <property type="entry name" value="HTH_18"/>
    <property type="match status" value="1"/>
</dbReference>
<keyword evidence="2" id="KW-0238">DNA-binding</keyword>
<name>A0A851GKJ2_9BACT</name>
<evidence type="ECO:0000313" key="5">
    <source>
        <dbReference type="EMBL" id="NWK55240.1"/>
    </source>
</evidence>
<sequence>MMQYTPTPYESALRLQADYGKARPKEGEGGTSVYRRRTLRPEGTPDWHLMVILESEYVICPYSEHQITVAPGQAVLYPPHMAQDNMLHHDYQTGKTFWAHFFPEVTMMPFLKWPKSKVGPGILKWDVDGVLHHKIQEACGRCVAYLESDYDRRRSLALLALEEILRLIYQVHPGKDLKRLDDRVALALQYMAENIREPLKIKHVAGVTGLSASRFSHIFSDNMKCGVMEYIENQRMNMACSMLTHTELPVSVISGKCGFSSADYFAKRFRKLNDLSPSEYRQQSTE</sequence>
<gene>
    <name evidence="5" type="ORF">HW115_06435</name>
</gene>
<dbReference type="GO" id="GO:0043565">
    <property type="term" value="F:sequence-specific DNA binding"/>
    <property type="evidence" value="ECO:0007669"/>
    <property type="project" value="InterPro"/>
</dbReference>
<organism evidence="5 6">
    <name type="scientific">Oceaniferula marina</name>
    <dbReference type="NCBI Taxonomy" id="2748318"/>
    <lineage>
        <taxon>Bacteria</taxon>
        <taxon>Pseudomonadati</taxon>
        <taxon>Verrucomicrobiota</taxon>
        <taxon>Verrucomicrobiia</taxon>
        <taxon>Verrucomicrobiales</taxon>
        <taxon>Verrucomicrobiaceae</taxon>
        <taxon>Oceaniferula</taxon>
    </lineage>
</organism>
<keyword evidence="3" id="KW-0804">Transcription</keyword>
<evidence type="ECO:0000256" key="3">
    <source>
        <dbReference type="ARBA" id="ARBA00023163"/>
    </source>
</evidence>
<dbReference type="InterPro" id="IPR009057">
    <property type="entry name" value="Homeodomain-like_sf"/>
</dbReference>
<evidence type="ECO:0000256" key="2">
    <source>
        <dbReference type="ARBA" id="ARBA00023125"/>
    </source>
</evidence>
<comment type="caution">
    <text evidence="5">The sequence shown here is derived from an EMBL/GenBank/DDBJ whole genome shotgun (WGS) entry which is preliminary data.</text>
</comment>
<dbReference type="Gene3D" id="1.10.10.60">
    <property type="entry name" value="Homeodomain-like"/>
    <property type="match status" value="2"/>
</dbReference>